<dbReference type="OrthoDB" id="5404004at2759"/>
<feature type="compositionally biased region" description="Basic and acidic residues" evidence="1">
    <location>
        <begin position="518"/>
        <end position="528"/>
    </location>
</feature>
<feature type="compositionally biased region" description="Polar residues" evidence="1">
    <location>
        <begin position="532"/>
        <end position="561"/>
    </location>
</feature>
<feature type="compositionally biased region" description="Basic residues" evidence="1">
    <location>
        <begin position="168"/>
        <end position="180"/>
    </location>
</feature>
<organism evidence="2 3">
    <name type="scientific">Fusarium longipes</name>
    <dbReference type="NCBI Taxonomy" id="694270"/>
    <lineage>
        <taxon>Eukaryota</taxon>
        <taxon>Fungi</taxon>
        <taxon>Dikarya</taxon>
        <taxon>Ascomycota</taxon>
        <taxon>Pezizomycotina</taxon>
        <taxon>Sordariomycetes</taxon>
        <taxon>Hypocreomycetidae</taxon>
        <taxon>Hypocreales</taxon>
        <taxon>Nectriaceae</taxon>
        <taxon>Fusarium</taxon>
    </lineage>
</organism>
<gene>
    <name evidence="2" type="ORF">FLONG3_11280</name>
</gene>
<feature type="compositionally biased region" description="Pro residues" evidence="1">
    <location>
        <begin position="308"/>
        <end position="319"/>
    </location>
</feature>
<sequence>MPNATNLSRAATVSAASGSQRQLLQRRGSFTADRSDSNSFSNHSFDNKRVSRDDLALILKSSRKGNVTAFHIPIHGRPPSPDLSPRTSSLSRTTLVRTSTPDSMGDTGEVGVIAVGMAIGSPSHIGDLVPAPWNPQNRAMNAAVDTPESIKEPESKPEPIEDHDQKPRKWGIFRSKSKRGTRPEKPQRSLTDTNASTTSLTSSGLPSSVSGEPSARRPPKHTPIIVRSHTEPTISQPIEITEESPLPTQTPIDTAFSPSKLGKDKSPTQSKTTKEAKSKEPGSGGMGRKMSLRAFRGDSSKKRAQRGPVPPSSPPPMPAIPRSLLDVEIPDTKMDRYSVMFNSVLQPQQGSASSLLARRQANLDHLKMVKDAIAENRDGFRRPRRATSPQPSPIFVPTGNQMKPLPSPRFRANTSPVPYDSPSFVQTPEILTHEAKAKVVTLSRSETQHDKFASQATHYQPVLVSKFNRRPSGAAAERISLVPKIHPSPPRAALSPAKLSRQNSPYTPSSGAAPVSPEHTDDEKDVHVAKGRNTSPSQASWQMVSPPASITSTNTGTSRRFSPSSSSSSPKKKGTDADAQEALRNAVEISIARQISVSQQQRKMLHPLKSNPSVRHRRNGSPATSGPGYIPIEEGERLAETRSSTPVLVNPRELTHSPDAYQMHRKSEMVILEES</sequence>
<proteinExistence type="predicted"/>
<feature type="compositionally biased region" description="Basic and acidic residues" evidence="1">
    <location>
        <begin position="261"/>
        <end position="280"/>
    </location>
</feature>
<dbReference type="Proteomes" id="UP000266234">
    <property type="component" value="Unassembled WGS sequence"/>
</dbReference>
<protein>
    <submittedName>
        <fullName evidence="2">Uncharacterized protein</fullName>
    </submittedName>
</protein>
<keyword evidence="3" id="KW-1185">Reference proteome</keyword>
<accession>A0A395RG93</accession>
<feature type="compositionally biased region" description="Polar residues" evidence="1">
    <location>
        <begin position="500"/>
        <end position="510"/>
    </location>
</feature>
<evidence type="ECO:0000256" key="1">
    <source>
        <dbReference type="SAM" id="MobiDB-lite"/>
    </source>
</evidence>
<feature type="region of interest" description="Disordered" evidence="1">
    <location>
        <begin position="598"/>
        <end position="630"/>
    </location>
</feature>
<evidence type="ECO:0000313" key="2">
    <source>
        <dbReference type="EMBL" id="RGP59126.1"/>
    </source>
</evidence>
<reference evidence="2 3" key="1">
    <citation type="journal article" date="2018" name="PLoS Pathog.">
        <title>Evolution of structural diversity of trichothecenes, a family of toxins produced by plant pathogenic and entomopathogenic fungi.</title>
        <authorList>
            <person name="Proctor R.H."/>
            <person name="McCormick S.P."/>
            <person name="Kim H.S."/>
            <person name="Cardoza R.E."/>
            <person name="Stanley A.M."/>
            <person name="Lindo L."/>
            <person name="Kelly A."/>
            <person name="Brown D.W."/>
            <person name="Lee T."/>
            <person name="Vaughan M.M."/>
            <person name="Alexander N.J."/>
            <person name="Busman M."/>
            <person name="Gutierrez S."/>
        </authorList>
    </citation>
    <scope>NUCLEOTIDE SEQUENCE [LARGE SCALE GENOMIC DNA]</scope>
    <source>
        <strain evidence="2 3">NRRL 20695</strain>
    </source>
</reference>
<evidence type="ECO:0000313" key="3">
    <source>
        <dbReference type="Proteomes" id="UP000266234"/>
    </source>
</evidence>
<dbReference type="STRING" id="694270.A0A395RG93"/>
<feature type="region of interest" description="Disordered" evidence="1">
    <location>
        <begin position="381"/>
        <end position="404"/>
    </location>
</feature>
<comment type="caution">
    <text evidence="2">The sequence shown here is derived from an EMBL/GenBank/DDBJ whole genome shotgun (WGS) entry which is preliminary data.</text>
</comment>
<feature type="compositionally biased region" description="Low complexity" evidence="1">
    <location>
        <begin position="83"/>
        <end position="101"/>
    </location>
</feature>
<feature type="region of interest" description="Disordered" evidence="1">
    <location>
        <begin position="480"/>
        <end position="579"/>
    </location>
</feature>
<feature type="compositionally biased region" description="Low complexity" evidence="1">
    <location>
        <begin position="189"/>
        <end position="210"/>
    </location>
</feature>
<feature type="compositionally biased region" description="Polar residues" evidence="1">
    <location>
        <begin position="1"/>
        <end position="23"/>
    </location>
</feature>
<feature type="region of interest" description="Disordered" evidence="1">
    <location>
        <begin position="143"/>
        <end position="326"/>
    </location>
</feature>
<dbReference type="EMBL" id="PXOG01000401">
    <property type="protein sequence ID" value="RGP59126.1"/>
    <property type="molecule type" value="Genomic_DNA"/>
</dbReference>
<feature type="region of interest" description="Disordered" evidence="1">
    <location>
        <begin position="70"/>
        <end position="108"/>
    </location>
</feature>
<feature type="compositionally biased region" description="Basic and acidic residues" evidence="1">
    <location>
        <begin position="148"/>
        <end position="167"/>
    </location>
</feature>
<dbReference type="AlphaFoldDB" id="A0A395RG93"/>
<name>A0A395RG93_9HYPO</name>
<feature type="region of interest" description="Disordered" evidence="1">
    <location>
        <begin position="1"/>
        <end position="46"/>
    </location>
</feature>